<evidence type="ECO:0000256" key="2">
    <source>
        <dbReference type="ARBA" id="ARBA00014286"/>
    </source>
</evidence>
<dbReference type="InterPro" id="IPR017946">
    <property type="entry name" value="PLC-like_Pdiesterase_TIM-brl"/>
</dbReference>
<keyword evidence="6" id="KW-1185">Reference proteome</keyword>
<feature type="transmembrane region" description="Helical" evidence="3">
    <location>
        <begin position="30"/>
        <end position="54"/>
    </location>
</feature>
<comment type="similarity">
    <text evidence="1">Belongs to the AIM6 family.</text>
</comment>
<proteinExistence type="inferred from homology"/>
<dbReference type="SUPFAM" id="SSF51695">
    <property type="entry name" value="PLC-like phosphodiesterases"/>
    <property type="match status" value="1"/>
</dbReference>
<protein>
    <recommendedName>
        <fullName evidence="2">Altered inheritance of mitochondria protein 6</fullName>
    </recommendedName>
</protein>
<reference evidence="5" key="3">
    <citation type="submission" date="2024-02" db="EMBL/GenBank/DDBJ databases">
        <title>Comparative genomics of Cryptococcus and Kwoniella reveals pathogenesis evolution and contrasting modes of karyotype evolution via chromosome fusion or intercentromeric recombination.</title>
        <authorList>
            <person name="Coelho M.A."/>
            <person name="David-Palma M."/>
            <person name="Shea T."/>
            <person name="Bowers K."/>
            <person name="McGinley-Smith S."/>
            <person name="Mohammad A.W."/>
            <person name="Gnirke A."/>
            <person name="Yurkov A.M."/>
            <person name="Nowrousian M."/>
            <person name="Sun S."/>
            <person name="Cuomo C.A."/>
            <person name="Heitman J."/>
        </authorList>
    </citation>
    <scope>NUCLEOTIDE SEQUENCE</scope>
    <source>
        <strain evidence="5">CBS 10117</strain>
    </source>
</reference>
<evidence type="ECO:0000256" key="1">
    <source>
        <dbReference type="ARBA" id="ARBA00008858"/>
    </source>
</evidence>
<dbReference type="PANTHER" id="PTHR31571:SF1">
    <property type="entry name" value="ALTERED INHERITANCE OF MITOCHONDRIA PROTEIN 6"/>
    <property type="match status" value="1"/>
</dbReference>
<dbReference type="GO" id="GO:0006629">
    <property type="term" value="P:lipid metabolic process"/>
    <property type="evidence" value="ECO:0007669"/>
    <property type="project" value="InterPro"/>
</dbReference>
<organism evidence="4">
    <name type="scientific">Kwoniella dejecticola CBS 10117</name>
    <dbReference type="NCBI Taxonomy" id="1296121"/>
    <lineage>
        <taxon>Eukaryota</taxon>
        <taxon>Fungi</taxon>
        <taxon>Dikarya</taxon>
        <taxon>Basidiomycota</taxon>
        <taxon>Agaricomycotina</taxon>
        <taxon>Tremellomycetes</taxon>
        <taxon>Tremellales</taxon>
        <taxon>Cryptococcaceae</taxon>
        <taxon>Kwoniella</taxon>
    </lineage>
</organism>
<dbReference type="EMBL" id="CP144540">
    <property type="protein sequence ID" value="WWC66002.1"/>
    <property type="molecule type" value="Genomic_DNA"/>
</dbReference>
<dbReference type="GeneID" id="28970750"/>
<evidence type="ECO:0000313" key="6">
    <source>
        <dbReference type="Proteomes" id="UP000078595"/>
    </source>
</evidence>
<dbReference type="EMBL" id="KI894035">
    <property type="protein sequence ID" value="OBR82292.1"/>
    <property type="molecule type" value="Genomic_DNA"/>
</dbReference>
<dbReference type="PANTHER" id="PTHR31571">
    <property type="entry name" value="ALTERED INHERITANCE OF MITOCHONDRIA PROTEIN 6"/>
    <property type="match status" value="1"/>
</dbReference>
<keyword evidence="3" id="KW-0812">Transmembrane</keyword>
<dbReference type="VEuPathDB" id="FungiDB:I303_07051"/>
<keyword evidence="3" id="KW-1133">Transmembrane helix</keyword>
<dbReference type="KEGG" id="kdj:28970750"/>
<evidence type="ECO:0000313" key="4">
    <source>
        <dbReference type="EMBL" id="OBR82292.1"/>
    </source>
</evidence>
<keyword evidence="3" id="KW-0472">Membrane</keyword>
<dbReference type="RefSeq" id="XP_018260134.1">
    <property type="nucleotide sequence ID" value="XM_018410325.1"/>
</dbReference>
<gene>
    <name evidence="4" type="ORF">I303_07051</name>
    <name evidence="5" type="ORF">I303_108624</name>
</gene>
<accession>A0A1A5ZWW0</accession>
<dbReference type="InterPro" id="IPR051236">
    <property type="entry name" value="HAT_RTT109-like"/>
</dbReference>
<dbReference type="AlphaFoldDB" id="A0A1A5ZWW0"/>
<dbReference type="GO" id="GO:0008081">
    <property type="term" value="F:phosphoric diester hydrolase activity"/>
    <property type="evidence" value="ECO:0007669"/>
    <property type="project" value="InterPro"/>
</dbReference>
<dbReference type="STRING" id="1296121.A0A1A5ZWW0"/>
<dbReference type="Proteomes" id="UP000078595">
    <property type="component" value="Chromosome 11"/>
</dbReference>
<reference evidence="4" key="1">
    <citation type="submission" date="2013-07" db="EMBL/GenBank/DDBJ databases">
        <title>The Genome Sequence of Cryptococcus dejecticola CBS10117.</title>
        <authorList>
            <consortium name="The Broad Institute Genome Sequencing Platform"/>
            <person name="Cuomo C."/>
            <person name="Litvintseva A."/>
            <person name="Chen Y."/>
            <person name="Heitman J."/>
            <person name="Sun S."/>
            <person name="Springer D."/>
            <person name="Dromer F."/>
            <person name="Young S.K."/>
            <person name="Zeng Q."/>
            <person name="Gargeya S."/>
            <person name="Fitzgerald M."/>
            <person name="Abouelleil A."/>
            <person name="Alvarado L."/>
            <person name="Berlin A.M."/>
            <person name="Chapman S.B."/>
            <person name="Dewar J."/>
            <person name="Goldberg J."/>
            <person name="Griggs A."/>
            <person name="Gujja S."/>
            <person name="Hansen M."/>
            <person name="Howarth C."/>
            <person name="Imamovic A."/>
            <person name="Larimer J."/>
            <person name="McCowan C."/>
            <person name="Murphy C."/>
            <person name="Pearson M."/>
            <person name="Priest M."/>
            <person name="Roberts A."/>
            <person name="Saif S."/>
            <person name="Shea T."/>
            <person name="Sykes S."/>
            <person name="Wortman J."/>
            <person name="Nusbaum C."/>
            <person name="Birren B."/>
        </authorList>
    </citation>
    <scope>NUCLEOTIDE SEQUENCE [LARGE SCALE GENOMIC DNA]</scope>
    <source>
        <strain evidence="4">CBS 10117</strain>
    </source>
</reference>
<reference evidence="5" key="2">
    <citation type="submission" date="2013-07" db="EMBL/GenBank/DDBJ databases">
        <authorList>
            <consortium name="The Broad Institute Genome Sequencing Platform"/>
            <person name="Cuomo C."/>
            <person name="Litvintseva A."/>
            <person name="Chen Y."/>
            <person name="Heitman J."/>
            <person name="Sun S."/>
            <person name="Springer D."/>
            <person name="Dromer F."/>
            <person name="Young S.K."/>
            <person name="Zeng Q."/>
            <person name="Gargeya S."/>
            <person name="Fitzgerald M."/>
            <person name="Abouelleil A."/>
            <person name="Alvarado L."/>
            <person name="Berlin A.M."/>
            <person name="Chapman S.B."/>
            <person name="Dewar J."/>
            <person name="Goldberg J."/>
            <person name="Griggs A."/>
            <person name="Gujja S."/>
            <person name="Hansen M."/>
            <person name="Howarth C."/>
            <person name="Imamovic A."/>
            <person name="Larimer J."/>
            <person name="McCowan C."/>
            <person name="Murphy C."/>
            <person name="Pearson M."/>
            <person name="Priest M."/>
            <person name="Roberts A."/>
            <person name="Saif S."/>
            <person name="Shea T."/>
            <person name="Sykes S."/>
            <person name="Wortman J."/>
            <person name="Nusbaum C."/>
            <person name="Birren B."/>
        </authorList>
    </citation>
    <scope>NUCLEOTIDE SEQUENCE</scope>
    <source>
        <strain evidence="5">CBS 10117</strain>
    </source>
</reference>
<evidence type="ECO:0000256" key="3">
    <source>
        <dbReference type="SAM" id="Phobius"/>
    </source>
</evidence>
<sequence>MTRIDSSTPLLPRPTSSPNKAARRRYLVRALSRCLFVIISSVALLAMVVCVVLQESSSRDTWIRHPGAIYNASGQPDRMIIANSHNDEMQGSNALQLALSLGYGFIEIDTYLGKNPDVVAPSTSQSAFTFDSANPGKGNDNKITLDMGSGSESGLGLGSGLDPSFALLAGHDLKDLKSQRTLKKYYFDPLLNILDKRNVNRTSGSNDTGWKGIYENDSDKKVTILIDMKRDGDLIWSYLLELLHPFISKGYLTTYNVSSSQWSHGPLNVVGTGLTPLSKVYHSPIRYIFYDAPLTKLNAPFDIPDSIDGPAVRNVQWDNTISPTASSKLPLRYIVSSFFSLGRSNEGKGMCKLKELHSIAREKGIQSRWWGYPNRPNWLKVRIWNLLWESGQDILNTDYLVQSKIWLDDRANKTRNLERC</sequence>
<evidence type="ECO:0000313" key="5">
    <source>
        <dbReference type="EMBL" id="WWC66002.1"/>
    </source>
</evidence>
<dbReference type="OrthoDB" id="4153866at2759"/>
<name>A0A1A5ZWW0_9TREE</name>